<gene>
    <name evidence="2" type="ORF">ACFQNG_14225</name>
</gene>
<evidence type="ECO:0000256" key="1">
    <source>
        <dbReference type="SAM" id="Phobius"/>
    </source>
</evidence>
<keyword evidence="1" id="KW-1133">Transmembrane helix</keyword>
<dbReference type="Proteomes" id="UP001596500">
    <property type="component" value="Unassembled WGS sequence"/>
</dbReference>
<keyword evidence="3" id="KW-1185">Reference proteome</keyword>
<organism evidence="2 3">
    <name type="scientific">Laceyella putida</name>
    <dbReference type="NCBI Taxonomy" id="110101"/>
    <lineage>
        <taxon>Bacteria</taxon>
        <taxon>Bacillati</taxon>
        <taxon>Bacillota</taxon>
        <taxon>Bacilli</taxon>
        <taxon>Bacillales</taxon>
        <taxon>Thermoactinomycetaceae</taxon>
        <taxon>Laceyella</taxon>
    </lineage>
</organism>
<proteinExistence type="predicted"/>
<dbReference type="EMBL" id="JBHTBW010000047">
    <property type="protein sequence ID" value="MFC7442245.1"/>
    <property type="molecule type" value="Genomic_DNA"/>
</dbReference>
<keyword evidence="1" id="KW-0812">Transmembrane</keyword>
<comment type="caution">
    <text evidence="2">The sequence shown here is derived from an EMBL/GenBank/DDBJ whole genome shotgun (WGS) entry which is preliminary data.</text>
</comment>
<name>A0ABW2RMR4_9BACL</name>
<accession>A0ABW2RMR4</accession>
<sequence length="43" mass="5111">MSPEIWSILQEYSLYLAFVIIVYLIFEALEALGIIRYRNKSDE</sequence>
<keyword evidence="1" id="KW-0472">Membrane</keyword>
<evidence type="ECO:0000313" key="2">
    <source>
        <dbReference type="EMBL" id="MFC7442245.1"/>
    </source>
</evidence>
<feature type="transmembrane region" description="Helical" evidence="1">
    <location>
        <begin position="12"/>
        <end position="35"/>
    </location>
</feature>
<evidence type="ECO:0000313" key="3">
    <source>
        <dbReference type="Proteomes" id="UP001596500"/>
    </source>
</evidence>
<reference evidence="3" key="1">
    <citation type="journal article" date="2019" name="Int. J. Syst. Evol. Microbiol.">
        <title>The Global Catalogue of Microorganisms (GCM) 10K type strain sequencing project: providing services to taxonomists for standard genome sequencing and annotation.</title>
        <authorList>
            <consortium name="The Broad Institute Genomics Platform"/>
            <consortium name="The Broad Institute Genome Sequencing Center for Infectious Disease"/>
            <person name="Wu L."/>
            <person name="Ma J."/>
        </authorList>
    </citation>
    <scope>NUCLEOTIDE SEQUENCE [LARGE SCALE GENOMIC DNA]</scope>
    <source>
        <strain evidence="3">CGMCC 1.12942</strain>
    </source>
</reference>
<dbReference type="RefSeq" id="WP_379865999.1">
    <property type="nucleotide sequence ID" value="NZ_JBHTBW010000047.1"/>
</dbReference>
<protein>
    <submittedName>
        <fullName evidence="2">Uncharacterized protein</fullName>
    </submittedName>
</protein>